<dbReference type="GO" id="GO:0005737">
    <property type="term" value="C:cytoplasm"/>
    <property type="evidence" value="ECO:0007669"/>
    <property type="project" value="TreeGrafter"/>
</dbReference>
<dbReference type="Pfam" id="PF00109">
    <property type="entry name" value="ketoacyl-synt"/>
    <property type="match status" value="1"/>
</dbReference>
<gene>
    <name evidence="6" type="ORF">EDD34_2932</name>
</gene>
<dbReference type="CDD" id="cd00833">
    <property type="entry name" value="PKS"/>
    <property type="match status" value="1"/>
</dbReference>
<accession>A0A3N4YUL9</accession>
<dbReference type="Proteomes" id="UP000280501">
    <property type="component" value="Unassembled WGS sequence"/>
</dbReference>
<dbReference type="SMART" id="SM00825">
    <property type="entry name" value="PKS_KS"/>
    <property type="match status" value="1"/>
</dbReference>
<keyword evidence="3" id="KW-0808">Transferase</keyword>
<evidence type="ECO:0000256" key="1">
    <source>
        <dbReference type="ARBA" id="ARBA00022450"/>
    </source>
</evidence>
<reference evidence="6 7" key="1">
    <citation type="submission" date="2018-11" db="EMBL/GenBank/DDBJ databases">
        <title>Sequencing the genomes of 1000 actinobacteria strains.</title>
        <authorList>
            <person name="Klenk H.-P."/>
        </authorList>
    </citation>
    <scope>NUCLEOTIDE SEQUENCE [LARGE SCALE GENOMIC DNA]</scope>
    <source>
        <strain evidence="6 7">DSM 15700</strain>
    </source>
</reference>
<comment type="similarity">
    <text evidence="3">Belongs to the thiolase-like superfamily. Beta-ketoacyl-ACP synthases family.</text>
</comment>
<dbReference type="InterPro" id="IPR032821">
    <property type="entry name" value="PKS_assoc"/>
</dbReference>
<dbReference type="GO" id="GO:0006633">
    <property type="term" value="P:fatty acid biosynthetic process"/>
    <property type="evidence" value="ECO:0007669"/>
    <property type="project" value="TreeGrafter"/>
</dbReference>
<dbReference type="Gene3D" id="3.30.70.3290">
    <property type="match status" value="1"/>
</dbReference>
<dbReference type="GO" id="GO:0005886">
    <property type="term" value="C:plasma membrane"/>
    <property type="evidence" value="ECO:0007669"/>
    <property type="project" value="TreeGrafter"/>
</dbReference>
<dbReference type="InterPro" id="IPR014030">
    <property type="entry name" value="Ketoacyl_synth_N"/>
</dbReference>
<keyword evidence="1" id="KW-0596">Phosphopantetheine</keyword>
<dbReference type="InterPro" id="IPR014031">
    <property type="entry name" value="Ketoacyl_synth_C"/>
</dbReference>
<dbReference type="InterPro" id="IPR050091">
    <property type="entry name" value="PKS_NRPS_Biosynth_Enz"/>
</dbReference>
<evidence type="ECO:0000256" key="3">
    <source>
        <dbReference type="RuleBase" id="RU003694"/>
    </source>
</evidence>
<evidence type="ECO:0000259" key="5">
    <source>
        <dbReference type="PROSITE" id="PS52004"/>
    </source>
</evidence>
<dbReference type="RefSeq" id="WP_170177090.1">
    <property type="nucleotide sequence ID" value="NZ_RKQZ01000001.1"/>
</dbReference>
<dbReference type="PANTHER" id="PTHR43775:SF37">
    <property type="entry name" value="SI:DKEY-61P9.11"/>
    <property type="match status" value="1"/>
</dbReference>
<feature type="region of interest" description="Disordered" evidence="4">
    <location>
        <begin position="1"/>
        <end position="21"/>
    </location>
</feature>
<dbReference type="AlphaFoldDB" id="A0A3N4YUL9"/>
<name>A0A3N4YUL9_9MICO</name>
<organism evidence="6 7">
    <name type="scientific">Myceligenerans xiligouense</name>
    <dbReference type="NCBI Taxonomy" id="253184"/>
    <lineage>
        <taxon>Bacteria</taxon>
        <taxon>Bacillati</taxon>
        <taxon>Actinomycetota</taxon>
        <taxon>Actinomycetes</taxon>
        <taxon>Micrococcales</taxon>
        <taxon>Promicromonosporaceae</taxon>
        <taxon>Myceligenerans</taxon>
    </lineage>
</organism>
<dbReference type="InterPro" id="IPR016039">
    <property type="entry name" value="Thiolase-like"/>
</dbReference>
<dbReference type="SUPFAM" id="SSF53901">
    <property type="entry name" value="Thiolase-like"/>
    <property type="match status" value="1"/>
</dbReference>
<dbReference type="Pfam" id="PF02801">
    <property type="entry name" value="Ketoacyl-synt_C"/>
    <property type="match status" value="1"/>
</dbReference>
<feature type="domain" description="Ketosynthase family 3 (KS3)" evidence="5">
    <location>
        <begin position="20"/>
        <end position="442"/>
    </location>
</feature>
<dbReference type="Pfam" id="PF16197">
    <property type="entry name" value="KAsynt_C_assoc"/>
    <property type="match status" value="1"/>
</dbReference>
<sequence>MTAEPTTAGSTTTPASTPSTSPVVITGLALRLPGAATQDEFWQLLVDGVDRTAPVSEHRRALARAPWWDDVIGEVEGIELFDAGFFGVDEDEARFMDPQHRVGMEVAYDALCDAGLAESGAGDSRRYSVHMAMTGNPYYGLVCRYLDEHGPAGLPPRTIMNTYHGALAARISHQFDLTGPVMAVDTACSSFLSALVQGIDSIRNGGCDGAVVGGVNLLSAAYTTMLCNAGGITTSHPHTRVFDEAADGTLIGEGAVVVVLEREDVARARNRRIYGRIAAHAINNDGSALSIMAPNPRGQGDVIRDAYTDGTVDPSAVGYIETHGAGTRVGDPIEVNALSKIYRKEDLGDATIGLGSVKSNIGHLLSAAGGAGLAKLLLSLERGQMAPNVHLETTNPLLRLDRTPFDVVTAPRPWPRVDGRPRAGAITSLGLGGTNVHVVVEEVDDDGGRPRGVLAERVICLSATSEDALRQMLKDAERLAADGADPYDLAMTLARFRPAYGWRATAVLDAVTGAVTEVRVNHVARPDRRPKGEPPRTLTAAAERFLDGAAIDWSRFFPDGTGTISRLDPYPFSRRPYWLEF</sequence>
<proteinExistence type="inferred from homology"/>
<dbReference type="EMBL" id="RKQZ01000001">
    <property type="protein sequence ID" value="RPF22280.1"/>
    <property type="molecule type" value="Genomic_DNA"/>
</dbReference>
<evidence type="ECO:0000313" key="6">
    <source>
        <dbReference type="EMBL" id="RPF22280.1"/>
    </source>
</evidence>
<keyword evidence="2" id="KW-0597">Phosphoprotein</keyword>
<dbReference type="Gene3D" id="3.40.47.10">
    <property type="match status" value="1"/>
</dbReference>
<keyword evidence="7" id="KW-1185">Reference proteome</keyword>
<dbReference type="GO" id="GO:0071770">
    <property type="term" value="P:DIM/DIP cell wall layer assembly"/>
    <property type="evidence" value="ECO:0007669"/>
    <property type="project" value="TreeGrafter"/>
</dbReference>
<dbReference type="InterPro" id="IPR020841">
    <property type="entry name" value="PKS_Beta-ketoAc_synthase_dom"/>
</dbReference>
<comment type="caution">
    <text evidence="6">The sequence shown here is derived from an EMBL/GenBank/DDBJ whole genome shotgun (WGS) entry which is preliminary data.</text>
</comment>
<evidence type="ECO:0000313" key="7">
    <source>
        <dbReference type="Proteomes" id="UP000280501"/>
    </source>
</evidence>
<protein>
    <submittedName>
        <fullName evidence="6">Ketoacyl-synthetase-like protein</fullName>
    </submittedName>
</protein>
<dbReference type="PANTHER" id="PTHR43775">
    <property type="entry name" value="FATTY ACID SYNTHASE"/>
    <property type="match status" value="1"/>
</dbReference>
<dbReference type="PROSITE" id="PS52004">
    <property type="entry name" value="KS3_2"/>
    <property type="match status" value="1"/>
</dbReference>
<evidence type="ECO:0000256" key="4">
    <source>
        <dbReference type="SAM" id="MobiDB-lite"/>
    </source>
</evidence>
<dbReference type="GO" id="GO:0004312">
    <property type="term" value="F:fatty acid synthase activity"/>
    <property type="evidence" value="ECO:0007669"/>
    <property type="project" value="TreeGrafter"/>
</dbReference>
<evidence type="ECO:0000256" key="2">
    <source>
        <dbReference type="ARBA" id="ARBA00022553"/>
    </source>
</evidence>